<feature type="transmembrane region" description="Helical" evidence="2">
    <location>
        <begin position="222"/>
        <end position="246"/>
    </location>
</feature>
<dbReference type="Proteomes" id="UP000185944">
    <property type="component" value="Unassembled WGS sequence"/>
</dbReference>
<dbReference type="EMBL" id="LTDL01000016">
    <property type="protein sequence ID" value="OAG31423.1"/>
    <property type="molecule type" value="Genomic_DNA"/>
</dbReference>
<proteinExistence type="predicted"/>
<comment type="caution">
    <text evidence="3">The sequence shown here is derived from an EMBL/GenBank/DDBJ whole genome shotgun (WGS) entry which is preliminary data.</text>
</comment>
<keyword evidence="2" id="KW-0812">Transmembrane</keyword>
<reference evidence="3 4" key="1">
    <citation type="submission" date="2016-02" db="EMBL/GenBank/DDBJ databases">
        <title>Discovery of a natural microsporidian pathogen with a broad tissue tropism in Caenorhabditis elegans.</title>
        <authorList>
            <person name="Luallen R.J."/>
            <person name="Reinke A.W."/>
            <person name="Tong L."/>
            <person name="Botts M.R."/>
            <person name="Felix M.-A."/>
            <person name="Troemel E.R."/>
        </authorList>
    </citation>
    <scope>NUCLEOTIDE SEQUENCE [LARGE SCALE GENOMIC DNA]</scope>
    <source>
        <strain evidence="3 4">JUm2807</strain>
    </source>
</reference>
<feature type="transmembrane region" description="Helical" evidence="2">
    <location>
        <begin position="284"/>
        <end position="302"/>
    </location>
</feature>
<accession>A0A177EHH1</accession>
<evidence type="ECO:0000313" key="4">
    <source>
        <dbReference type="Proteomes" id="UP000185944"/>
    </source>
</evidence>
<evidence type="ECO:0000256" key="1">
    <source>
        <dbReference type="SAM" id="MobiDB-lite"/>
    </source>
</evidence>
<dbReference type="AlphaFoldDB" id="A0A177EHH1"/>
<feature type="transmembrane region" description="Helical" evidence="2">
    <location>
        <begin position="309"/>
        <end position="330"/>
    </location>
</feature>
<dbReference type="OrthoDB" id="2195208at2759"/>
<feature type="transmembrane region" description="Helical" evidence="2">
    <location>
        <begin position="20"/>
        <end position="39"/>
    </location>
</feature>
<name>A0A177EHH1_9MICR</name>
<gene>
    <name evidence="3" type="ORF">NEDG_01950</name>
</gene>
<dbReference type="GeneID" id="93648300"/>
<dbReference type="VEuPathDB" id="MicrosporidiaDB:NEDG_01950"/>
<feature type="compositionally biased region" description="Basic and acidic residues" evidence="1">
    <location>
        <begin position="349"/>
        <end position="362"/>
    </location>
</feature>
<evidence type="ECO:0000313" key="3">
    <source>
        <dbReference type="EMBL" id="OAG31423.1"/>
    </source>
</evidence>
<feature type="region of interest" description="Disordered" evidence="1">
    <location>
        <begin position="349"/>
        <end position="369"/>
    </location>
</feature>
<feature type="transmembrane region" description="Helical" evidence="2">
    <location>
        <begin position="258"/>
        <end position="278"/>
    </location>
</feature>
<organism evidence="3 4">
    <name type="scientific">Nematocida displodere</name>
    <dbReference type="NCBI Taxonomy" id="1805483"/>
    <lineage>
        <taxon>Eukaryota</taxon>
        <taxon>Fungi</taxon>
        <taxon>Fungi incertae sedis</taxon>
        <taxon>Microsporidia</taxon>
        <taxon>Nematocida</taxon>
    </lineage>
</organism>
<protein>
    <submittedName>
        <fullName evidence="3">Uncharacterized protein</fullName>
    </submittedName>
</protein>
<evidence type="ECO:0000256" key="2">
    <source>
        <dbReference type="SAM" id="Phobius"/>
    </source>
</evidence>
<keyword evidence="2" id="KW-0472">Membrane</keyword>
<dbReference type="RefSeq" id="XP_067545098.1">
    <property type="nucleotide sequence ID" value="XM_067689368.1"/>
</dbReference>
<sequence>MLLLDVCRLILASPKARGWTGRLLGGALVLLAGASLWMVKLEEIECFTDQSIKVGHYTKRVIAERSERRKTYRDPAYPLYNTVLLTGSEVSLGLISQIHLNACQMENRTKGYDVQVPSPGAFERLKYFLVVEVEEKDEAEVVVVNRGWQVNSDVLSMFARKMDLRVDRCWWSLVVQDRVFNHLKVTCNEKTLGRVLDAFWNINNLYSHSLGVYFYWVVGQKALFLSSIVPLVLVSGILLIAMEYATGGSFDVAVCSKLCSFLGMAYVAPVSVLFFWKLSYFESLVIYAMLIPLHFPVALMLVAQKLLQFMFGISGCFGVFSGCFGLFRVLELFREVRVFPKPALSRNVEIPKPRKPQSDKESGSGGALK</sequence>
<keyword evidence="2" id="KW-1133">Transmembrane helix</keyword>
<keyword evidence="4" id="KW-1185">Reference proteome</keyword>